<gene>
    <name evidence="2" type="ORF">EPA93_30170</name>
</gene>
<evidence type="ECO:0000259" key="1">
    <source>
        <dbReference type="Pfam" id="PF12867"/>
    </source>
</evidence>
<reference evidence="2 3" key="1">
    <citation type="submission" date="2019-01" db="EMBL/GenBank/DDBJ databases">
        <title>Ktedonosporobacter rubrisoli SCAWS-G2.</title>
        <authorList>
            <person name="Huang Y."/>
            <person name="Yan B."/>
        </authorList>
    </citation>
    <scope>NUCLEOTIDE SEQUENCE [LARGE SCALE GENOMIC DNA]</scope>
    <source>
        <strain evidence="2 3">SCAWS-G2</strain>
    </source>
</reference>
<proteinExistence type="predicted"/>
<dbReference type="AlphaFoldDB" id="A0A4P6JWF1"/>
<dbReference type="Pfam" id="PF12867">
    <property type="entry name" value="DinB_2"/>
    <property type="match status" value="1"/>
</dbReference>
<dbReference type="SUPFAM" id="SSF109854">
    <property type="entry name" value="DinB/YfiT-like putative metalloenzymes"/>
    <property type="match status" value="1"/>
</dbReference>
<evidence type="ECO:0000313" key="3">
    <source>
        <dbReference type="Proteomes" id="UP000290365"/>
    </source>
</evidence>
<name>A0A4P6JWF1_KTERU</name>
<dbReference type="Gene3D" id="1.20.120.450">
    <property type="entry name" value="dinb family like domain"/>
    <property type="match status" value="1"/>
</dbReference>
<keyword evidence="3" id="KW-1185">Reference proteome</keyword>
<dbReference type="EMBL" id="CP035758">
    <property type="protein sequence ID" value="QBD80019.1"/>
    <property type="molecule type" value="Genomic_DNA"/>
</dbReference>
<dbReference type="Proteomes" id="UP000290365">
    <property type="component" value="Chromosome"/>
</dbReference>
<sequence>MYFKEKAVDIIEFFRSEQKRLHRELYASVNGLTLDEWHYTLPGTGNHIAFILWHCVRTEDNILNLILRERPTLWHEEQWAARLQLPQKVQGTSMPTEEAHNLRLADPAHFLQYAQRVWQEFEGYLAGIDDGGKELSQRTVMVKPLGKMPAIQAIGIVCLSHLFSHLGEISLLLGAQGKQGSAI</sequence>
<evidence type="ECO:0000313" key="2">
    <source>
        <dbReference type="EMBL" id="QBD80019.1"/>
    </source>
</evidence>
<accession>A0A4P6JWF1</accession>
<dbReference type="KEGG" id="kbs:EPA93_30170"/>
<feature type="domain" description="DinB-like" evidence="1">
    <location>
        <begin position="21"/>
        <end position="169"/>
    </location>
</feature>
<protein>
    <submittedName>
        <fullName evidence="2">DinB family protein</fullName>
    </submittedName>
</protein>
<dbReference type="OrthoDB" id="2363925at2"/>
<dbReference type="InterPro" id="IPR034660">
    <property type="entry name" value="DinB/YfiT-like"/>
</dbReference>
<organism evidence="2 3">
    <name type="scientific">Ktedonosporobacter rubrisoli</name>
    <dbReference type="NCBI Taxonomy" id="2509675"/>
    <lineage>
        <taxon>Bacteria</taxon>
        <taxon>Bacillati</taxon>
        <taxon>Chloroflexota</taxon>
        <taxon>Ktedonobacteria</taxon>
        <taxon>Ktedonobacterales</taxon>
        <taxon>Ktedonosporobacteraceae</taxon>
        <taxon>Ktedonosporobacter</taxon>
    </lineage>
</organism>
<dbReference type="InterPro" id="IPR024775">
    <property type="entry name" value="DinB-like"/>
</dbReference>